<dbReference type="InterPro" id="IPR002033">
    <property type="entry name" value="TatC"/>
</dbReference>
<proteinExistence type="predicted"/>
<reference evidence="6" key="1">
    <citation type="submission" date="2020-07" db="EMBL/GenBank/DDBJ databases">
        <title>Huge and variable diversity of episymbiotic CPR bacteria and DPANN archaea in groundwater ecosystems.</title>
        <authorList>
            <person name="He C.Y."/>
            <person name="Keren R."/>
            <person name="Whittaker M."/>
            <person name="Farag I.F."/>
            <person name="Doudna J."/>
            <person name="Cate J.H.D."/>
            <person name="Banfield J.F."/>
        </authorList>
    </citation>
    <scope>NUCLEOTIDE SEQUENCE</scope>
    <source>
        <strain evidence="6">NC_groundwater_1482_Ag_S-0.65um_47_24</strain>
    </source>
</reference>
<organism evidence="6 7">
    <name type="scientific">Tectimicrobiota bacterium</name>
    <dbReference type="NCBI Taxonomy" id="2528274"/>
    <lineage>
        <taxon>Bacteria</taxon>
        <taxon>Pseudomonadati</taxon>
        <taxon>Nitrospinota/Tectimicrobiota group</taxon>
        <taxon>Candidatus Tectimicrobiota</taxon>
    </lineage>
</organism>
<dbReference type="PROSITE" id="PS01218">
    <property type="entry name" value="TATC"/>
    <property type="match status" value="1"/>
</dbReference>
<evidence type="ECO:0000256" key="3">
    <source>
        <dbReference type="ARBA" id="ARBA00022989"/>
    </source>
</evidence>
<dbReference type="Pfam" id="PF00902">
    <property type="entry name" value="TatC"/>
    <property type="match status" value="1"/>
</dbReference>
<accession>A0A933GN89</accession>
<dbReference type="PANTHER" id="PTHR30371:SF0">
    <property type="entry name" value="SEC-INDEPENDENT PROTEIN TRANSLOCASE PROTEIN TATC, CHLOROPLASTIC-RELATED"/>
    <property type="match status" value="1"/>
</dbReference>
<gene>
    <name evidence="6" type="ORF">HY730_05805</name>
</gene>
<feature type="non-terminal residue" evidence="6">
    <location>
        <position position="1"/>
    </location>
</feature>
<evidence type="ECO:0000256" key="4">
    <source>
        <dbReference type="ARBA" id="ARBA00023136"/>
    </source>
</evidence>
<sequence>FVLFSTLFFLLGGFFAYAIILPIAVRFFLKFGSNLMEPMISIGSYFSFALQLILALGAIFQFPLVIVFFNKIGILQVHTLTKNRKYAILIIFSIAAILSPPDVFSQLVMAVPLMGLYELSILAIRIFGKKSEKKEKAV</sequence>
<dbReference type="GO" id="GO:0033281">
    <property type="term" value="C:TAT protein transport complex"/>
    <property type="evidence" value="ECO:0007669"/>
    <property type="project" value="TreeGrafter"/>
</dbReference>
<feature type="transmembrane region" description="Helical" evidence="5">
    <location>
        <begin position="86"/>
        <end position="101"/>
    </location>
</feature>
<evidence type="ECO:0000256" key="2">
    <source>
        <dbReference type="ARBA" id="ARBA00022692"/>
    </source>
</evidence>
<name>A0A933GN89_UNCTE</name>
<dbReference type="GO" id="GO:0009977">
    <property type="term" value="F:proton motive force dependent protein transmembrane transporter activity"/>
    <property type="evidence" value="ECO:0007669"/>
    <property type="project" value="TreeGrafter"/>
</dbReference>
<evidence type="ECO:0000256" key="1">
    <source>
        <dbReference type="ARBA" id="ARBA00004141"/>
    </source>
</evidence>
<dbReference type="EMBL" id="JACQWF010000262">
    <property type="protein sequence ID" value="MBI4595879.1"/>
    <property type="molecule type" value="Genomic_DNA"/>
</dbReference>
<protein>
    <submittedName>
        <fullName evidence="6">Twin-arginine translocase subunit TatC</fullName>
    </submittedName>
</protein>
<dbReference type="GO" id="GO:0043953">
    <property type="term" value="P:protein transport by the Tat complex"/>
    <property type="evidence" value="ECO:0007669"/>
    <property type="project" value="TreeGrafter"/>
</dbReference>
<dbReference type="Proteomes" id="UP000772181">
    <property type="component" value="Unassembled WGS sequence"/>
</dbReference>
<dbReference type="GO" id="GO:0065002">
    <property type="term" value="P:intracellular protein transmembrane transport"/>
    <property type="evidence" value="ECO:0007669"/>
    <property type="project" value="TreeGrafter"/>
</dbReference>
<comment type="caution">
    <text evidence="6">The sequence shown here is derived from an EMBL/GenBank/DDBJ whole genome shotgun (WGS) entry which is preliminary data.</text>
</comment>
<dbReference type="InterPro" id="IPR019820">
    <property type="entry name" value="Sec-indep_translocase_CS"/>
</dbReference>
<keyword evidence="4 5" id="KW-0472">Membrane</keyword>
<feature type="transmembrane region" description="Helical" evidence="5">
    <location>
        <begin position="49"/>
        <end position="74"/>
    </location>
</feature>
<keyword evidence="2 5" id="KW-0812">Transmembrane</keyword>
<feature type="transmembrane region" description="Helical" evidence="5">
    <location>
        <begin position="7"/>
        <end position="29"/>
    </location>
</feature>
<keyword evidence="3 5" id="KW-1133">Transmembrane helix</keyword>
<comment type="subcellular location">
    <subcellularLocation>
        <location evidence="1">Membrane</location>
        <topology evidence="1">Multi-pass membrane protein</topology>
    </subcellularLocation>
</comment>
<evidence type="ECO:0000256" key="5">
    <source>
        <dbReference type="SAM" id="Phobius"/>
    </source>
</evidence>
<evidence type="ECO:0000313" key="7">
    <source>
        <dbReference type="Proteomes" id="UP000772181"/>
    </source>
</evidence>
<dbReference type="PANTHER" id="PTHR30371">
    <property type="entry name" value="SEC-INDEPENDENT PROTEIN TRANSLOCASE PROTEIN TATC"/>
    <property type="match status" value="1"/>
</dbReference>
<evidence type="ECO:0000313" key="6">
    <source>
        <dbReference type="EMBL" id="MBI4595879.1"/>
    </source>
</evidence>
<feature type="transmembrane region" description="Helical" evidence="5">
    <location>
        <begin position="107"/>
        <end position="127"/>
    </location>
</feature>
<dbReference type="AlphaFoldDB" id="A0A933GN89"/>